<keyword evidence="3" id="KW-1185">Reference proteome</keyword>
<proteinExistence type="predicted"/>
<protein>
    <submittedName>
        <fullName evidence="2">Helix-turn-helix domain-containing protein</fullName>
    </submittedName>
</protein>
<name>A0ABX5DAE7_9VIBR</name>
<dbReference type="Proteomes" id="UP000238163">
    <property type="component" value="Unassembled WGS sequence"/>
</dbReference>
<evidence type="ECO:0000313" key="2">
    <source>
        <dbReference type="EMBL" id="PRQ66198.1"/>
    </source>
</evidence>
<feature type="domain" description="Insertion element IS150 protein InsJ-like helix-turn-helix" evidence="1">
    <location>
        <begin position="14"/>
        <end position="63"/>
    </location>
</feature>
<dbReference type="InterPro" id="IPR009057">
    <property type="entry name" value="Homeodomain-like_sf"/>
</dbReference>
<dbReference type="EMBL" id="NWTN01000013">
    <property type="protein sequence ID" value="PRQ66198.1"/>
    <property type="molecule type" value="Genomic_DNA"/>
</dbReference>
<evidence type="ECO:0000313" key="3">
    <source>
        <dbReference type="Proteomes" id="UP000238163"/>
    </source>
</evidence>
<sequence>MLVTMNDHELQRFFIIQDVLNNKLKRRDATSILGISYRHLSRILKAFKELGVESLAHGNRGKPSCNRISDDTKLHVLKLISEYYLDFGPTLVHEKLTEVHGFNISLETLRQWMIADALWVPHSKRKPRIYQPRYRRDCLGELIQIDGSHHDWFEGRFRLFSLSFPAAWLFFWR</sequence>
<reference evidence="2 3" key="1">
    <citation type="submission" date="2018-03" db="EMBL/GenBank/DDBJ databases">
        <title>Genetic Diversity and Phenotypic Plasticity of AHL Mediated Quorum Sensing in Environmental Strains of Vibrio mediterranei.</title>
        <authorList>
            <person name="Lantoine F."/>
            <person name="Vouve F."/>
        </authorList>
    </citation>
    <scope>NUCLEOTIDE SEQUENCE [LARGE SCALE GENOMIC DNA]</scope>
    <source>
        <strain evidence="2 3">17LN0615E</strain>
    </source>
</reference>
<gene>
    <name evidence="2" type="ORF">COR51_17570</name>
</gene>
<dbReference type="SUPFAM" id="SSF46689">
    <property type="entry name" value="Homeodomain-like"/>
    <property type="match status" value="1"/>
</dbReference>
<comment type="caution">
    <text evidence="2">The sequence shown here is derived from an EMBL/GenBank/DDBJ whole genome shotgun (WGS) entry which is preliminary data.</text>
</comment>
<dbReference type="RefSeq" id="WP_062459817.1">
    <property type="nucleotide sequence ID" value="NZ_FLLQ01000007.1"/>
</dbReference>
<dbReference type="InterPro" id="IPR055247">
    <property type="entry name" value="InsJ-like_HTH"/>
</dbReference>
<evidence type="ECO:0000259" key="1">
    <source>
        <dbReference type="Pfam" id="PF13518"/>
    </source>
</evidence>
<dbReference type="Pfam" id="PF13518">
    <property type="entry name" value="HTH_28"/>
    <property type="match status" value="1"/>
</dbReference>
<organism evidence="2 3">
    <name type="scientific">Vibrio mediterranei</name>
    <dbReference type="NCBI Taxonomy" id="689"/>
    <lineage>
        <taxon>Bacteria</taxon>
        <taxon>Pseudomonadati</taxon>
        <taxon>Pseudomonadota</taxon>
        <taxon>Gammaproteobacteria</taxon>
        <taxon>Vibrionales</taxon>
        <taxon>Vibrionaceae</taxon>
        <taxon>Vibrio</taxon>
    </lineage>
</organism>
<accession>A0ABX5DAE7</accession>